<proteinExistence type="inferred from homology"/>
<dbReference type="InterPro" id="IPR005801">
    <property type="entry name" value="ADC_synthase"/>
</dbReference>
<dbReference type="InterPro" id="IPR015890">
    <property type="entry name" value="Chorismate_C"/>
</dbReference>
<comment type="similarity">
    <text evidence="2">Belongs to the isochorismate synthase family.</text>
</comment>
<gene>
    <name evidence="7" type="ORF">SAMN05444374_104151</name>
</gene>
<dbReference type="Proteomes" id="UP000182054">
    <property type="component" value="Unassembled WGS sequence"/>
</dbReference>
<dbReference type="OrthoDB" id="9806579at2"/>
<keyword evidence="4" id="KW-0413">Isomerase</keyword>
<dbReference type="RefSeq" id="WP_068360242.1">
    <property type="nucleotide sequence ID" value="NZ_FOJN01000004.1"/>
</dbReference>
<evidence type="ECO:0000256" key="2">
    <source>
        <dbReference type="ARBA" id="ARBA00005297"/>
    </source>
</evidence>
<dbReference type="Pfam" id="PF00425">
    <property type="entry name" value="Chorismate_bind"/>
    <property type="match status" value="1"/>
</dbReference>
<evidence type="ECO:0000256" key="3">
    <source>
        <dbReference type="ARBA" id="ARBA00012824"/>
    </source>
</evidence>
<evidence type="ECO:0000313" key="7">
    <source>
        <dbReference type="EMBL" id="SFA47082.1"/>
    </source>
</evidence>
<dbReference type="PANTHER" id="PTHR42839:SF2">
    <property type="entry name" value="ISOCHORISMATE SYNTHASE ENTC"/>
    <property type="match status" value="1"/>
</dbReference>
<dbReference type="Gene3D" id="3.60.120.10">
    <property type="entry name" value="Anthranilate synthase"/>
    <property type="match status" value="1"/>
</dbReference>
<evidence type="ECO:0000256" key="5">
    <source>
        <dbReference type="ARBA" id="ARBA00041564"/>
    </source>
</evidence>
<dbReference type="SUPFAM" id="SSF56322">
    <property type="entry name" value="ADC synthase"/>
    <property type="match status" value="1"/>
</dbReference>
<reference evidence="7 8" key="1">
    <citation type="submission" date="2016-10" db="EMBL/GenBank/DDBJ databases">
        <authorList>
            <person name="de Groot N.N."/>
        </authorList>
    </citation>
    <scope>NUCLEOTIDE SEQUENCE [LARGE SCALE GENOMIC DNA]</scope>
    <source>
        <strain evidence="7 8">DSM 44908</strain>
    </source>
</reference>
<dbReference type="NCBIfam" id="TIGR00543">
    <property type="entry name" value="isochor_syn"/>
    <property type="match status" value="1"/>
</dbReference>
<dbReference type="PANTHER" id="PTHR42839">
    <property type="entry name" value="ISOCHORISMATE SYNTHASE ENTC"/>
    <property type="match status" value="1"/>
</dbReference>
<dbReference type="InterPro" id="IPR004561">
    <property type="entry name" value="IsoChor_synthase"/>
</dbReference>
<organism evidence="7 8">
    <name type="scientific">Rhodococcoides kroppenstedtii</name>
    <dbReference type="NCBI Taxonomy" id="293050"/>
    <lineage>
        <taxon>Bacteria</taxon>
        <taxon>Bacillati</taxon>
        <taxon>Actinomycetota</taxon>
        <taxon>Actinomycetes</taxon>
        <taxon>Mycobacteriales</taxon>
        <taxon>Nocardiaceae</taxon>
        <taxon>Rhodococcoides</taxon>
    </lineage>
</organism>
<dbReference type="EC" id="5.4.4.2" evidence="3"/>
<evidence type="ECO:0000313" key="8">
    <source>
        <dbReference type="Proteomes" id="UP000182054"/>
    </source>
</evidence>
<sequence length="363" mass="37814">MTFLYSRPDRSVVASGARQSFDHVDDAREALADGDASVLVGAFGFDAATLCALVEPVTFDRYDKPRVPAGDLDLPGAVIASRNPPPEKHVDRVRRALTILRHPGGALRKVVLARSITLVFDRTLDPITLANSLIAANPGHNGFCVDLTAAGGPYFGRHLVGASPELLVRRTGREVVCRPFAGTAPRGADPDADRASGETLLASAKNLAEHRYVVDAIAAALAPLCDDLDVPAEPTLIGTPAVWHLATPITGTLRDSATSALDLALSLHPTPAVAGSPTDLALRTIDLVESGRSRDFYAGAVGWCDASGDGEWMVAIRCLDIAADGRSGVATAGGGIVADSDPDAELDETTAKFATVLAPFGLA</sequence>
<evidence type="ECO:0000256" key="4">
    <source>
        <dbReference type="ARBA" id="ARBA00023235"/>
    </source>
</evidence>
<evidence type="ECO:0000256" key="1">
    <source>
        <dbReference type="ARBA" id="ARBA00000799"/>
    </source>
</evidence>
<dbReference type="GeneID" id="85485306"/>
<dbReference type="EMBL" id="FOJN01000004">
    <property type="protein sequence ID" value="SFA47082.1"/>
    <property type="molecule type" value="Genomic_DNA"/>
</dbReference>
<protein>
    <recommendedName>
        <fullName evidence="3">isochorismate synthase</fullName>
        <ecNumber evidence="3">5.4.4.2</ecNumber>
    </recommendedName>
    <alternativeName>
        <fullName evidence="5">Isochorismate mutase</fullName>
    </alternativeName>
</protein>
<accession>A0A1I0T5R0</accession>
<comment type="catalytic activity">
    <reaction evidence="1">
        <text>chorismate = isochorismate</text>
        <dbReference type="Rhea" id="RHEA:18985"/>
        <dbReference type="ChEBI" id="CHEBI:29748"/>
        <dbReference type="ChEBI" id="CHEBI:29780"/>
        <dbReference type="EC" id="5.4.4.2"/>
    </reaction>
</comment>
<feature type="domain" description="Chorismate-utilising enzyme C-terminal" evidence="6">
    <location>
        <begin position="89"/>
        <end position="352"/>
    </location>
</feature>
<evidence type="ECO:0000259" key="6">
    <source>
        <dbReference type="Pfam" id="PF00425"/>
    </source>
</evidence>
<name>A0A1I0T5R0_9NOCA</name>
<dbReference type="GO" id="GO:0008909">
    <property type="term" value="F:isochorismate synthase activity"/>
    <property type="evidence" value="ECO:0007669"/>
    <property type="project" value="UniProtKB-EC"/>
</dbReference>
<dbReference type="AlphaFoldDB" id="A0A1I0T5R0"/>